<comment type="caution">
    <text evidence="5">The sequence shown here is derived from an EMBL/GenBank/DDBJ whole genome shotgun (WGS) entry which is preliminary data.</text>
</comment>
<dbReference type="PROSITE" id="PS50878">
    <property type="entry name" value="RT_POL"/>
    <property type="match status" value="1"/>
</dbReference>
<keyword evidence="5" id="KW-0548">Nucleotidyltransferase</keyword>
<sequence length="666" mass="73461">MDIQGAFDTVMRNRLILRLRQQGWPLPLVKWAASFMSNRAARVRYQDITTEYAPLLCGLPQGSPASPILFLLYTEPIYKLGFQLGRFGYADDTAILRTGRTLRETAKLATADVRELISWGAANGITFDPEKTEVMHFSHKKDDTSPSVTHGGIAKVPAEAIRWLGIWLDKKLTFRTHIEKWAAKAKKAAGHLHGLCNTKHGPLPAAVRRAVKACVEPILLYGMEAWYTGTESYTAWHGTKKVRPQIQHLVDKLDPVLRRAIRAILPVWKTTPVPIYHQESGIPPVPLLLEARRIRFAARLKSLDLAHPLAQRTAPTPIVRAIKRSCQVRGGGFKTRLGRTALLLPHCPRPTLIQASDTEAVALQTKNKDESAADFLKWLEGISPDELVVYSDGSQLPGGATGYGYAVHQNSVTICEGSGRLGPAEVFDAEAAGALEGLRAAVKIPDASDNPIVVCLDNLAAATCLRGTALDSSQSAFLKFQEIAAAHGSIHVRWIPGHTDIPGNEQADSLAKAGCALPEPPDAKPTLAYTLRTAKKQSKEAFQAWWQEHMPEKYKELKLKATTGCPKELSISRAALHHLLAARSSHGDFADYHERFNHEGAHITCSCGRRKAPNHLFYCRKIAPRDRMRLTPSPAAAINQAIGKDFEKFIHMAKASSFFTRICPRH</sequence>
<dbReference type="InterPro" id="IPR012337">
    <property type="entry name" value="RNaseH-like_sf"/>
</dbReference>
<name>A0A014QPF3_9HYPO</name>
<evidence type="ECO:0000256" key="1">
    <source>
        <dbReference type="ARBA" id="ARBA00004173"/>
    </source>
</evidence>
<dbReference type="Pfam" id="PF00075">
    <property type="entry name" value="RNase_H"/>
    <property type="match status" value="1"/>
</dbReference>
<dbReference type="Proteomes" id="UP000030151">
    <property type="component" value="Unassembled WGS sequence"/>
</dbReference>
<dbReference type="OrthoDB" id="4939572at2759"/>
<keyword evidence="5" id="KW-0695">RNA-directed DNA polymerase</keyword>
<evidence type="ECO:0000313" key="6">
    <source>
        <dbReference type="Proteomes" id="UP000030151"/>
    </source>
</evidence>
<feature type="domain" description="Reverse transcriptase" evidence="3">
    <location>
        <begin position="1"/>
        <end position="168"/>
    </location>
</feature>
<gene>
    <name evidence="5" type="ORF">X797_012413</name>
</gene>
<dbReference type="GO" id="GO:0003964">
    <property type="term" value="F:RNA-directed DNA polymerase activity"/>
    <property type="evidence" value="ECO:0007669"/>
    <property type="project" value="UniProtKB-KW"/>
</dbReference>
<dbReference type="InterPro" id="IPR043502">
    <property type="entry name" value="DNA/RNA_pol_sf"/>
</dbReference>
<dbReference type="SUPFAM" id="SSF53098">
    <property type="entry name" value="Ribonuclease H-like"/>
    <property type="match status" value="1"/>
</dbReference>
<dbReference type="Gene3D" id="3.30.420.10">
    <property type="entry name" value="Ribonuclease H-like superfamily/Ribonuclease H"/>
    <property type="match status" value="1"/>
</dbReference>
<dbReference type="HOGENOM" id="CLU_000680_26_3_1"/>
<dbReference type="AlphaFoldDB" id="A0A014QPF3"/>
<evidence type="ECO:0000256" key="2">
    <source>
        <dbReference type="ARBA" id="ARBA00023128"/>
    </source>
</evidence>
<protein>
    <submittedName>
        <fullName evidence="5">Reverse transcriptase domain protein</fullName>
    </submittedName>
</protein>
<dbReference type="CDD" id="cd09276">
    <property type="entry name" value="Rnase_HI_RT_non_LTR"/>
    <property type="match status" value="1"/>
</dbReference>
<dbReference type="GO" id="GO:0005739">
    <property type="term" value="C:mitochondrion"/>
    <property type="evidence" value="ECO:0007669"/>
    <property type="project" value="UniProtKB-SubCell"/>
</dbReference>
<dbReference type="InterPro" id="IPR002156">
    <property type="entry name" value="RNaseH_domain"/>
</dbReference>
<dbReference type="SUPFAM" id="SSF56672">
    <property type="entry name" value="DNA/RNA polymerases"/>
    <property type="match status" value="1"/>
</dbReference>
<dbReference type="PROSITE" id="PS50879">
    <property type="entry name" value="RNASE_H_1"/>
    <property type="match status" value="1"/>
</dbReference>
<dbReference type="InterPro" id="IPR000477">
    <property type="entry name" value="RT_dom"/>
</dbReference>
<keyword evidence="5" id="KW-0808">Transferase</keyword>
<organism evidence="5 6">
    <name type="scientific">Metarhizium robertsii</name>
    <dbReference type="NCBI Taxonomy" id="568076"/>
    <lineage>
        <taxon>Eukaryota</taxon>
        <taxon>Fungi</taxon>
        <taxon>Dikarya</taxon>
        <taxon>Ascomycota</taxon>
        <taxon>Pezizomycotina</taxon>
        <taxon>Sordariomycetes</taxon>
        <taxon>Hypocreomycetidae</taxon>
        <taxon>Hypocreales</taxon>
        <taxon>Clavicipitaceae</taxon>
        <taxon>Metarhizium</taxon>
    </lineage>
</organism>
<evidence type="ECO:0000259" key="3">
    <source>
        <dbReference type="PROSITE" id="PS50878"/>
    </source>
</evidence>
<dbReference type="InterPro" id="IPR036397">
    <property type="entry name" value="RNaseH_sf"/>
</dbReference>
<reference evidence="5 6" key="1">
    <citation type="submission" date="2014-02" db="EMBL/GenBank/DDBJ databases">
        <title>The genome sequence of the entomopathogenic fungus Metarhizium robertsii ARSEF 2575.</title>
        <authorList>
            <person name="Giuliano Garisto Donzelli B."/>
            <person name="Roe B.A."/>
            <person name="Macmil S.L."/>
            <person name="Krasnoff S.B."/>
            <person name="Gibson D.M."/>
        </authorList>
    </citation>
    <scope>NUCLEOTIDE SEQUENCE [LARGE SCALE GENOMIC DNA]</scope>
    <source>
        <strain evidence="5 6">ARSEF 2575</strain>
    </source>
</reference>
<evidence type="ECO:0000313" key="5">
    <source>
        <dbReference type="EMBL" id="EXU94515.1"/>
    </source>
</evidence>
<dbReference type="GO" id="GO:0003676">
    <property type="term" value="F:nucleic acid binding"/>
    <property type="evidence" value="ECO:0007669"/>
    <property type="project" value="InterPro"/>
</dbReference>
<dbReference type="PANTHER" id="PTHR33481">
    <property type="entry name" value="REVERSE TRANSCRIPTASE"/>
    <property type="match status" value="1"/>
</dbReference>
<dbReference type="PANTHER" id="PTHR33481:SF1">
    <property type="entry name" value="ENDONUCLEASE_EXONUCLEASE_PHOSPHATASE DOMAIN-CONTAINING PROTEIN-RELATED"/>
    <property type="match status" value="1"/>
</dbReference>
<evidence type="ECO:0000259" key="4">
    <source>
        <dbReference type="PROSITE" id="PS50879"/>
    </source>
</evidence>
<comment type="subcellular location">
    <subcellularLocation>
        <location evidence="1">Mitochondrion</location>
    </subcellularLocation>
</comment>
<keyword evidence="2" id="KW-0496">Mitochondrion</keyword>
<proteinExistence type="predicted"/>
<accession>A0A014QPF3</accession>
<dbReference type="EMBL" id="JELW01000274">
    <property type="protein sequence ID" value="EXU94515.1"/>
    <property type="molecule type" value="Genomic_DNA"/>
</dbReference>
<feature type="domain" description="RNase H type-1" evidence="4">
    <location>
        <begin position="383"/>
        <end position="516"/>
    </location>
</feature>
<dbReference type="GO" id="GO:0004523">
    <property type="term" value="F:RNA-DNA hybrid ribonuclease activity"/>
    <property type="evidence" value="ECO:0007669"/>
    <property type="project" value="InterPro"/>
</dbReference>
<dbReference type="Pfam" id="PF00078">
    <property type="entry name" value="RVT_1"/>
    <property type="match status" value="1"/>
</dbReference>